<sequence length="397" mass="43485">MSSKRLFSWQKRHSHAEPYYKTGGLLPIDSLGNEPSNDHEAKDTQRSRSRPSDISIPVISPDHEQSALSPLSSPYNAHRVSSTSTLMAVFNDMLRSPSSSVGAWSRSASVHKPLPTRPRSASDPSAPGFPAELPGSLLQHNQGFPHLDPPNIPPSRPTSQIIRRGTHPPDKCLEDEGEVFDLLHLYPEPLNHSKSVPSLHAGYRDGSMKSSRAGPAANASANNSNPRRVHHREALSSIEWHSVADPTPVNDNNAIASFYPVMQDTGHTESDRLRMDADKLQQPYPMVFEPGVSDNSLARRASRRDDPGASLTPTLTGLRHKPTEDLHAAIASQNQTIITLQSQFGSLRLSHETHVLSLAGAHAAEVASLRNYARLLEEQLAQHPGLHHVERSCVVLI</sequence>
<dbReference type="OrthoDB" id="5431474at2759"/>
<evidence type="ECO:0000313" key="3">
    <source>
        <dbReference type="Proteomes" id="UP000800082"/>
    </source>
</evidence>
<feature type="compositionally biased region" description="Low complexity" evidence="1">
    <location>
        <begin position="100"/>
        <end position="110"/>
    </location>
</feature>
<gene>
    <name evidence="2" type="ORF">M421DRAFT_308423</name>
</gene>
<feature type="compositionally biased region" description="Low complexity" evidence="1">
    <location>
        <begin position="210"/>
        <end position="226"/>
    </location>
</feature>
<dbReference type="Proteomes" id="UP000800082">
    <property type="component" value="Unassembled WGS sequence"/>
</dbReference>
<feature type="region of interest" description="Disordered" evidence="1">
    <location>
        <begin position="19"/>
        <end position="78"/>
    </location>
</feature>
<keyword evidence="3" id="KW-1185">Reference proteome</keyword>
<protein>
    <submittedName>
        <fullName evidence="2">Uncharacterized protein</fullName>
    </submittedName>
</protein>
<proteinExistence type="predicted"/>
<feature type="region of interest" description="Disordered" evidence="1">
    <location>
        <begin position="100"/>
        <end position="173"/>
    </location>
</feature>
<evidence type="ECO:0000256" key="1">
    <source>
        <dbReference type="SAM" id="MobiDB-lite"/>
    </source>
</evidence>
<organism evidence="2 3">
    <name type="scientific">Didymella exigua CBS 183.55</name>
    <dbReference type="NCBI Taxonomy" id="1150837"/>
    <lineage>
        <taxon>Eukaryota</taxon>
        <taxon>Fungi</taxon>
        <taxon>Dikarya</taxon>
        <taxon>Ascomycota</taxon>
        <taxon>Pezizomycotina</taxon>
        <taxon>Dothideomycetes</taxon>
        <taxon>Pleosporomycetidae</taxon>
        <taxon>Pleosporales</taxon>
        <taxon>Pleosporineae</taxon>
        <taxon>Didymellaceae</taxon>
        <taxon>Didymella</taxon>
    </lineage>
</organism>
<evidence type="ECO:0000313" key="2">
    <source>
        <dbReference type="EMBL" id="KAF1923555.1"/>
    </source>
</evidence>
<dbReference type="GeneID" id="54346829"/>
<dbReference type="RefSeq" id="XP_033443808.1">
    <property type="nucleotide sequence ID" value="XM_033589182.1"/>
</dbReference>
<accession>A0A6A5R613</accession>
<feature type="region of interest" description="Disordered" evidence="1">
    <location>
        <begin position="191"/>
        <end position="228"/>
    </location>
</feature>
<reference evidence="2" key="1">
    <citation type="journal article" date="2020" name="Stud. Mycol.">
        <title>101 Dothideomycetes genomes: a test case for predicting lifestyles and emergence of pathogens.</title>
        <authorList>
            <person name="Haridas S."/>
            <person name="Albert R."/>
            <person name="Binder M."/>
            <person name="Bloem J."/>
            <person name="Labutti K."/>
            <person name="Salamov A."/>
            <person name="Andreopoulos B."/>
            <person name="Baker S."/>
            <person name="Barry K."/>
            <person name="Bills G."/>
            <person name="Bluhm B."/>
            <person name="Cannon C."/>
            <person name="Castanera R."/>
            <person name="Culley D."/>
            <person name="Daum C."/>
            <person name="Ezra D."/>
            <person name="Gonzalez J."/>
            <person name="Henrissat B."/>
            <person name="Kuo A."/>
            <person name="Liang C."/>
            <person name="Lipzen A."/>
            <person name="Lutzoni F."/>
            <person name="Magnuson J."/>
            <person name="Mondo S."/>
            <person name="Nolan M."/>
            <person name="Ohm R."/>
            <person name="Pangilinan J."/>
            <person name="Park H.-J."/>
            <person name="Ramirez L."/>
            <person name="Alfaro M."/>
            <person name="Sun H."/>
            <person name="Tritt A."/>
            <person name="Yoshinaga Y."/>
            <person name="Zwiers L.-H."/>
            <person name="Turgeon B."/>
            <person name="Goodwin S."/>
            <person name="Spatafora J."/>
            <person name="Crous P."/>
            <person name="Grigoriev I."/>
        </authorList>
    </citation>
    <scope>NUCLEOTIDE SEQUENCE</scope>
    <source>
        <strain evidence="2">CBS 183.55</strain>
    </source>
</reference>
<name>A0A6A5R613_9PLEO</name>
<feature type="compositionally biased region" description="Pro residues" evidence="1">
    <location>
        <begin position="147"/>
        <end position="156"/>
    </location>
</feature>
<feature type="compositionally biased region" description="Polar residues" evidence="1">
    <location>
        <begin position="66"/>
        <end position="78"/>
    </location>
</feature>
<dbReference type="EMBL" id="ML979003">
    <property type="protein sequence ID" value="KAF1923555.1"/>
    <property type="molecule type" value="Genomic_DNA"/>
</dbReference>
<dbReference type="AlphaFoldDB" id="A0A6A5R613"/>
<feature type="compositionally biased region" description="Basic and acidic residues" evidence="1">
    <location>
        <begin position="36"/>
        <end position="46"/>
    </location>
</feature>